<dbReference type="Proteomes" id="UP000183255">
    <property type="component" value="Unassembled WGS sequence"/>
</dbReference>
<dbReference type="GO" id="GO:0071555">
    <property type="term" value="P:cell wall organization"/>
    <property type="evidence" value="ECO:0007669"/>
    <property type="project" value="UniProtKB-KW"/>
</dbReference>
<dbReference type="FunFam" id="3.40.50.1860:FF:000001">
    <property type="entry name" value="Glutamate racemase"/>
    <property type="match status" value="1"/>
</dbReference>
<dbReference type="InterPro" id="IPR033134">
    <property type="entry name" value="Asp/Glu_racemase_AS_2"/>
</dbReference>
<keyword evidence="5 7" id="KW-0413">Isomerase</keyword>
<dbReference type="UniPathway" id="UPA00219"/>
<evidence type="ECO:0000313" key="9">
    <source>
        <dbReference type="Proteomes" id="UP000183255"/>
    </source>
</evidence>
<protein>
    <recommendedName>
        <fullName evidence="2 7">Glutamate racemase</fullName>
        <ecNumber evidence="2 7">5.1.1.3</ecNumber>
    </recommendedName>
</protein>
<proteinExistence type="inferred from homology"/>
<dbReference type="GO" id="GO:0008360">
    <property type="term" value="P:regulation of cell shape"/>
    <property type="evidence" value="ECO:0007669"/>
    <property type="project" value="UniProtKB-KW"/>
</dbReference>
<feature type="binding site" evidence="7">
    <location>
        <begin position="75"/>
        <end position="76"/>
    </location>
    <ligand>
        <name>substrate</name>
    </ligand>
</feature>
<evidence type="ECO:0000256" key="7">
    <source>
        <dbReference type="HAMAP-Rule" id="MF_00258"/>
    </source>
</evidence>
<dbReference type="NCBIfam" id="TIGR00067">
    <property type="entry name" value="glut_race"/>
    <property type="match status" value="1"/>
</dbReference>
<sequence>MASTAPIGFFDSGVGGISVLKKAMALLPQEDFVYFGDSIHAPYGDKDLDTIKRLSFQVVEKLMDYSIKALVVACNTATSAAIEDLRSIYPDLPVIGIEPALKVAVDHTEKGNILVLATKRTLEEKKFKNLLDRYKESRSVETLPLPGLVEIIEEGGDYQEKSYLYLKEALKSVEKEMSAVVLGCTHYPFIKPSLRRIYGEDVLIVDGSEGTARHLKEVLAKKNLLTNKKEKGALLVLNSSPDEKFQELSLRLLEENSDQ</sequence>
<dbReference type="HAMAP" id="MF_00258">
    <property type="entry name" value="Glu_racemase"/>
    <property type="match status" value="1"/>
</dbReference>
<dbReference type="EC" id="5.1.1.3" evidence="2 7"/>
<evidence type="ECO:0000256" key="4">
    <source>
        <dbReference type="ARBA" id="ARBA00022984"/>
    </source>
</evidence>
<feature type="active site" description="Proton donor/acceptor" evidence="7">
    <location>
        <position position="74"/>
    </location>
</feature>
<gene>
    <name evidence="7" type="primary">murI</name>
    <name evidence="8" type="ORF">SAMN05421804_103196</name>
</gene>
<feature type="binding site" evidence="7">
    <location>
        <begin position="43"/>
        <end position="44"/>
    </location>
    <ligand>
        <name>substrate</name>
    </ligand>
</feature>
<feature type="binding site" evidence="7">
    <location>
        <begin position="185"/>
        <end position="186"/>
    </location>
    <ligand>
        <name>substrate</name>
    </ligand>
</feature>
<keyword evidence="6 7" id="KW-0961">Cell wall biogenesis/degradation</keyword>
<dbReference type="SUPFAM" id="SSF53681">
    <property type="entry name" value="Aspartate/glutamate racemase"/>
    <property type="match status" value="2"/>
</dbReference>
<evidence type="ECO:0000313" key="8">
    <source>
        <dbReference type="EMBL" id="SDI59646.1"/>
    </source>
</evidence>
<reference evidence="8 9" key="1">
    <citation type="submission" date="2016-10" db="EMBL/GenBank/DDBJ databases">
        <authorList>
            <person name="de Groot N.N."/>
        </authorList>
    </citation>
    <scope>NUCLEOTIDE SEQUENCE [LARGE SCALE GENOMIC DNA]</scope>
    <source>
        <strain evidence="8 9">CGMCC 1.5058</strain>
    </source>
</reference>
<evidence type="ECO:0000256" key="6">
    <source>
        <dbReference type="ARBA" id="ARBA00023316"/>
    </source>
</evidence>
<name>A0A1G8LVH4_9CLOT</name>
<dbReference type="EMBL" id="FNDZ01000003">
    <property type="protein sequence ID" value="SDI59646.1"/>
    <property type="molecule type" value="Genomic_DNA"/>
</dbReference>
<evidence type="ECO:0000256" key="2">
    <source>
        <dbReference type="ARBA" id="ARBA00013090"/>
    </source>
</evidence>
<dbReference type="InterPro" id="IPR004391">
    <property type="entry name" value="Glu_race"/>
</dbReference>
<dbReference type="Pfam" id="PF01177">
    <property type="entry name" value="Asp_Glu_race"/>
    <property type="match status" value="1"/>
</dbReference>
<evidence type="ECO:0000256" key="3">
    <source>
        <dbReference type="ARBA" id="ARBA00022960"/>
    </source>
</evidence>
<dbReference type="InterPro" id="IPR001920">
    <property type="entry name" value="Asp/Glu_race"/>
</dbReference>
<keyword evidence="3 7" id="KW-0133">Cell shape</keyword>
<dbReference type="PROSITE" id="PS00923">
    <property type="entry name" value="ASP_GLU_RACEMASE_1"/>
    <property type="match status" value="1"/>
</dbReference>
<dbReference type="InterPro" id="IPR015942">
    <property type="entry name" value="Asp/Glu/hydantoin_racemase"/>
</dbReference>
<dbReference type="PANTHER" id="PTHR21198:SF3">
    <property type="entry name" value="GLUTAMATE RACEMASE"/>
    <property type="match status" value="1"/>
</dbReference>
<comment type="similarity">
    <text evidence="7">Belongs to the aspartate/glutamate racemases family.</text>
</comment>
<dbReference type="RefSeq" id="WP_031575122.1">
    <property type="nucleotide sequence ID" value="NZ_FNDZ01000003.1"/>
</dbReference>
<evidence type="ECO:0000256" key="1">
    <source>
        <dbReference type="ARBA" id="ARBA00001602"/>
    </source>
</evidence>
<evidence type="ECO:0000256" key="5">
    <source>
        <dbReference type="ARBA" id="ARBA00023235"/>
    </source>
</evidence>
<dbReference type="Gene3D" id="3.40.50.1860">
    <property type="match status" value="2"/>
</dbReference>
<comment type="catalytic activity">
    <reaction evidence="1 7">
        <text>L-glutamate = D-glutamate</text>
        <dbReference type="Rhea" id="RHEA:12813"/>
        <dbReference type="ChEBI" id="CHEBI:29985"/>
        <dbReference type="ChEBI" id="CHEBI:29986"/>
        <dbReference type="EC" id="5.1.1.3"/>
    </reaction>
</comment>
<feature type="binding site" evidence="7">
    <location>
        <begin position="11"/>
        <end position="12"/>
    </location>
    <ligand>
        <name>substrate</name>
    </ligand>
</feature>
<keyword evidence="4 7" id="KW-0573">Peptidoglycan synthesis</keyword>
<dbReference type="PROSITE" id="PS00924">
    <property type="entry name" value="ASP_GLU_RACEMASE_2"/>
    <property type="match status" value="1"/>
</dbReference>
<dbReference type="GO" id="GO:0009252">
    <property type="term" value="P:peptidoglycan biosynthetic process"/>
    <property type="evidence" value="ECO:0007669"/>
    <property type="project" value="UniProtKB-UniRule"/>
</dbReference>
<dbReference type="AlphaFoldDB" id="A0A1G8LVH4"/>
<organism evidence="8 9">
    <name type="scientific">Proteiniclasticum ruminis</name>
    <dbReference type="NCBI Taxonomy" id="398199"/>
    <lineage>
        <taxon>Bacteria</taxon>
        <taxon>Bacillati</taxon>
        <taxon>Bacillota</taxon>
        <taxon>Clostridia</taxon>
        <taxon>Eubacteriales</taxon>
        <taxon>Clostridiaceae</taxon>
        <taxon>Proteiniclasticum</taxon>
    </lineage>
</organism>
<comment type="pathway">
    <text evidence="7">Cell wall biogenesis; peptidoglycan biosynthesis.</text>
</comment>
<dbReference type="GO" id="GO:0008881">
    <property type="term" value="F:glutamate racemase activity"/>
    <property type="evidence" value="ECO:0007669"/>
    <property type="project" value="UniProtKB-UniRule"/>
</dbReference>
<accession>A0A1G8LVH4</accession>
<comment type="function">
    <text evidence="7">Provides the (R)-glutamate required for cell wall biosynthesis.</text>
</comment>
<dbReference type="InterPro" id="IPR018187">
    <property type="entry name" value="Asp/Glu_racemase_AS_1"/>
</dbReference>
<dbReference type="PANTHER" id="PTHR21198">
    <property type="entry name" value="GLUTAMATE RACEMASE"/>
    <property type="match status" value="1"/>
</dbReference>
<feature type="active site" description="Proton donor/acceptor" evidence="7">
    <location>
        <position position="184"/>
    </location>
</feature>